<dbReference type="RefSeq" id="WP_212977985.1">
    <property type="nucleotide sequence ID" value="NZ_AP025343.1"/>
</dbReference>
<name>A0A919YEN4_9BACL</name>
<accession>A0A919YEN4</accession>
<dbReference type="GO" id="GO:0046556">
    <property type="term" value="F:alpha-L-arabinofuranosidase activity"/>
    <property type="evidence" value="ECO:0007669"/>
    <property type="project" value="InterPro"/>
</dbReference>
<dbReference type="InterPro" id="IPR036195">
    <property type="entry name" value="AbfB_ABD_sf"/>
</dbReference>
<dbReference type="InterPro" id="IPR036278">
    <property type="entry name" value="Sialidase_sf"/>
</dbReference>
<evidence type="ECO:0000313" key="6">
    <source>
        <dbReference type="Proteomes" id="UP000682811"/>
    </source>
</evidence>
<keyword evidence="1" id="KW-0732">Signal</keyword>
<dbReference type="CDD" id="cd15482">
    <property type="entry name" value="Sialidase_non-viral"/>
    <property type="match status" value="1"/>
</dbReference>
<dbReference type="CDD" id="cd00161">
    <property type="entry name" value="beta-trefoil_Ricin-like"/>
    <property type="match status" value="1"/>
</dbReference>
<dbReference type="InterPro" id="IPR007934">
    <property type="entry name" value="AbfB_ABD"/>
</dbReference>
<dbReference type="Pfam" id="PF05270">
    <property type="entry name" value="AbfB"/>
    <property type="match status" value="1"/>
</dbReference>
<evidence type="ECO:0000313" key="5">
    <source>
        <dbReference type="EMBL" id="GIO47062.1"/>
    </source>
</evidence>
<organism evidence="5 6">
    <name type="scientific">Paenibacillus azoreducens</name>
    <dbReference type="NCBI Taxonomy" id="116718"/>
    <lineage>
        <taxon>Bacteria</taxon>
        <taxon>Bacillati</taxon>
        <taxon>Bacillota</taxon>
        <taxon>Bacilli</taxon>
        <taxon>Bacillales</taxon>
        <taxon>Paenibacillaceae</taxon>
        <taxon>Paenibacillus</taxon>
    </lineage>
</organism>
<dbReference type="SUPFAM" id="SSF50939">
    <property type="entry name" value="Sialidases"/>
    <property type="match status" value="1"/>
</dbReference>
<feature type="signal peptide" evidence="1">
    <location>
        <begin position="1"/>
        <end position="29"/>
    </location>
</feature>
<feature type="domain" description="Ricin B lectin" evidence="4">
    <location>
        <begin position="475"/>
        <end position="531"/>
    </location>
</feature>
<dbReference type="SUPFAM" id="SSF110221">
    <property type="entry name" value="AbfB domain"/>
    <property type="match status" value="1"/>
</dbReference>
<dbReference type="Pfam" id="PF13088">
    <property type="entry name" value="BNR_2"/>
    <property type="match status" value="1"/>
</dbReference>
<dbReference type="Pfam" id="PF14200">
    <property type="entry name" value="RicinB_lectin_2"/>
    <property type="match status" value="2"/>
</dbReference>
<proteinExistence type="predicted"/>
<dbReference type="InterPro" id="IPR011040">
    <property type="entry name" value="Sialidase"/>
</dbReference>
<evidence type="ECO:0000259" key="3">
    <source>
        <dbReference type="Pfam" id="PF13088"/>
    </source>
</evidence>
<dbReference type="PANTHER" id="PTHR38792">
    <property type="entry name" value="BNR/ASP-BOX REPEAT DOMAIN PROTEIN (AFU_ORTHOLOGUE AFUA_7G06430)-RELATED"/>
    <property type="match status" value="1"/>
</dbReference>
<evidence type="ECO:0000259" key="4">
    <source>
        <dbReference type="Pfam" id="PF14200"/>
    </source>
</evidence>
<dbReference type="Gene3D" id="2.120.10.10">
    <property type="match status" value="1"/>
</dbReference>
<dbReference type="InterPro" id="IPR035992">
    <property type="entry name" value="Ricin_B-like_lectins"/>
</dbReference>
<dbReference type="Proteomes" id="UP000682811">
    <property type="component" value="Unassembled WGS sequence"/>
</dbReference>
<protein>
    <submittedName>
        <fullName evidence="5">Uncharacterized protein</fullName>
    </submittedName>
</protein>
<dbReference type="SUPFAM" id="SSF50370">
    <property type="entry name" value="Ricin B-like lectins"/>
    <property type="match status" value="1"/>
</dbReference>
<dbReference type="CDD" id="cd23399">
    <property type="entry name" value="beta-trefoil_ABD_ABFB"/>
    <property type="match status" value="1"/>
</dbReference>
<dbReference type="PANTHER" id="PTHR38792:SF3">
    <property type="entry name" value="BNR_ASP-BOX REPEAT DOMAIN PROTEIN (AFU_ORTHOLOGUE AFUA_7G06430)-RELATED"/>
    <property type="match status" value="1"/>
</dbReference>
<dbReference type="EMBL" id="BORT01000006">
    <property type="protein sequence ID" value="GIO47062.1"/>
    <property type="molecule type" value="Genomic_DNA"/>
</dbReference>
<dbReference type="InterPro" id="IPR000772">
    <property type="entry name" value="Ricin_B_lectin"/>
</dbReference>
<evidence type="ECO:0000256" key="1">
    <source>
        <dbReference type="SAM" id="SignalP"/>
    </source>
</evidence>
<comment type="caution">
    <text evidence="5">The sequence shown here is derived from an EMBL/GenBank/DDBJ whole genome shotgun (WGS) entry which is preliminary data.</text>
</comment>
<sequence length="667" mass="73629">MKNRLKRIGLLAVTVMLLMSSMAVPLAQAAATGSVVFSNPAEPEPYYVRAVKLDNGDILTTFTPRFPGNAGWSGMKPFPFYKSTDSGLTWSLFSEIDPNDYGLNRSQQGMTTLYVLPQQVGDYPAGTLLFASTDWDNSASYTIHIWRSTDNGATWQFHSNLAARGTAGTQRTWEPEFAVTDDGRLICYYSDERKPGYNQAIAQEISSDGGLTWGDYSIIVGNQADWNWRPGMPRVLQAKNGSYFMFFEMLGAAPNFAVRFKTSPDGINWGSPTDLGNVVGTGIYRASQTPEVAYIDDGTANGRFYVRGMTDVVSSANKMFTSGDYGATWTEMDAPLTVKGTNQSTPAAWSGTLLPLNPSLLLEVNTVKVGNRNEIRANVAQVDKESSIVSGGTYKLINQNNQLLLDNAGGGSPAGTKVIQWNDLGADTQWWRLDYRNSGFFRAMNVNNSLILDNPNGSTTPGANVIMWTNNELDTQRWKFVYKGNGYYTSMNEHSGLMLYNAGGGSPAGTQVIQWTANGLDTQNWKTVRTDVDIPVNQLESFNIGNSFVRYHDGRGKIDGGQYSAESQWRIVKGLADPSAVSIESVSFPGQYLRHRDGKIWLEPNNNTTLFKQDATWKLRTGFSSPWAASFESFNMTGTFIRHRDGMLEISPVSTDLDQKDATFYVK</sequence>
<evidence type="ECO:0000259" key="2">
    <source>
        <dbReference type="Pfam" id="PF05270"/>
    </source>
</evidence>
<dbReference type="PROSITE" id="PS50231">
    <property type="entry name" value="RICIN_B_LECTIN"/>
    <property type="match status" value="1"/>
</dbReference>
<gene>
    <name evidence="5" type="ORF">J34TS1_18270</name>
</gene>
<feature type="domain" description="Ricin B lectin" evidence="4">
    <location>
        <begin position="390"/>
        <end position="468"/>
    </location>
</feature>
<dbReference type="Gene3D" id="2.80.10.50">
    <property type="match status" value="2"/>
</dbReference>
<dbReference type="AlphaFoldDB" id="A0A919YEN4"/>
<feature type="chain" id="PRO_5037048048" evidence="1">
    <location>
        <begin position="30"/>
        <end position="667"/>
    </location>
</feature>
<dbReference type="GO" id="GO:0046373">
    <property type="term" value="P:L-arabinose metabolic process"/>
    <property type="evidence" value="ECO:0007669"/>
    <property type="project" value="InterPro"/>
</dbReference>
<reference evidence="5 6" key="1">
    <citation type="submission" date="2021-03" db="EMBL/GenBank/DDBJ databases">
        <title>Antimicrobial resistance genes in bacteria isolated from Japanese honey, and their potential for conferring macrolide and lincosamide resistance in the American foulbrood pathogen Paenibacillus larvae.</title>
        <authorList>
            <person name="Okamoto M."/>
            <person name="Kumagai M."/>
            <person name="Kanamori H."/>
            <person name="Takamatsu D."/>
        </authorList>
    </citation>
    <scope>NUCLEOTIDE SEQUENCE [LARGE SCALE GENOMIC DNA]</scope>
    <source>
        <strain evidence="5 6">J34TS1</strain>
    </source>
</reference>
<feature type="domain" description="Sialidase" evidence="3">
    <location>
        <begin position="62"/>
        <end position="216"/>
    </location>
</feature>
<feature type="domain" description="Alpha-L-arabinofuranosidase B arabinose-binding" evidence="2">
    <location>
        <begin position="539"/>
        <end position="666"/>
    </location>
</feature>
<keyword evidence="6" id="KW-1185">Reference proteome</keyword>